<organism evidence="3 4">
    <name type="scientific">Paucibacter sediminis</name>
    <dbReference type="NCBI Taxonomy" id="3019553"/>
    <lineage>
        <taxon>Bacteria</taxon>
        <taxon>Pseudomonadati</taxon>
        <taxon>Pseudomonadota</taxon>
        <taxon>Betaproteobacteria</taxon>
        <taxon>Burkholderiales</taxon>
        <taxon>Sphaerotilaceae</taxon>
        <taxon>Roseateles</taxon>
    </lineage>
</organism>
<dbReference type="InterPro" id="IPR002213">
    <property type="entry name" value="UDP_glucos_trans"/>
</dbReference>
<dbReference type="CDD" id="cd03784">
    <property type="entry name" value="GT1_Gtf-like"/>
    <property type="match status" value="1"/>
</dbReference>
<keyword evidence="4" id="KW-1185">Reference proteome</keyword>
<dbReference type="GO" id="GO:0033072">
    <property type="term" value="P:vancomycin biosynthetic process"/>
    <property type="evidence" value="ECO:0007669"/>
    <property type="project" value="UniProtKB-ARBA"/>
</dbReference>
<dbReference type="GO" id="GO:0016758">
    <property type="term" value="F:hexosyltransferase activity"/>
    <property type="evidence" value="ECO:0007669"/>
    <property type="project" value="InterPro"/>
</dbReference>
<evidence type="ECO:0000313" key="3">
    <source>
        <dbReference type="EMBL" id="WIT10661.1"/>
    </source>
</evidence>
<dbReference type="InterPro" id="IPR050426">
    <property type="entry name" value="Glycosyltransferase_28"/>
</dbReference>
<name>A0AA95NJG7_9BURK</name>
<dbReference type="Proteomes" id="UP001177769">
    <property type="component" value="Chromosome"/>
</dbReference>
<dbReference type="GO" id="GO:0005975">
    <property type="term" value="P:carbohydrate metabolic process"/>
    <property type="evidence" value="ECO:0007669"/>
    <property type="project" value="InterPro"/>
</dbReference>
<evidence type="ECO:0000313" key="4">
    <source>
        <dbReference type="Proteomes" id="UP001177769"/>
    </source>
</evidence>
<accession>A0AA95NJG7</accession>
<feature type="domain" description="Erythromycin biosynthesis protein CIII-like C-terminal" evidence="2">
    <location>
        <begin position="306"/>
        <end position="404"/>
    </location>
</feature>
<dbReference type="EMBL" id="CP116346">
    <property type="protein sequence ID" value="WIT10661.1"/>
    <property type="molecule type" value="Genomic_DNA"/>
</dbReference>
<evidence type="ECO:0000259" key="1">
    <source>
        <dbReference type="Pfam" id="PF03033"/>
    </source>
</evidence>
<protein>
    <submittedName>
        <fullName evidence="3">Glycosyltransferase</fullName>
    </submittedName>
</protein>
<dbReference type="PANTHER" id="PTHR48050">
    <property type="entry name" value="STEROL 3-BETA-GLUCOSYLTRANSFERASE"/>
    <property type="match status" value="1"/>
</dbReference>
<proteinExistence type="predicted"/>
<gene>
    <name evidence="3" type="ORF">PFX98_17315</name>
</gene>
<dbReference type="RefSeq" id="WP_285231735.1">
    <property type="nucleotide sequence ID" value="NZ_CP116346.1"/>
</dbReference>
<dbReference type="KEGG" id="pais:PFX98_17315"/>
<sequence length="431" mass="46568">MTPDPLPPAPAVLLATSGTGGDLLPFLRIAQALQARGRRVCLFAPSLYEATLREAGVDYRLFGTPEQDQALLDNPLLWHEREGMGVILRSLLSRLQALHELLLAQPGDAPCTLLCHPILLPGAALARAHRSGLRVIGVQLAPSNLRTVHDPLMMGAQSIAPWVPRSWRQAMWRLVDRCWIDPAILPALNAARAGLGLPAVPHFLAHMQEACDASIALFPDWFAPAHPDWPASLQAGDFLFAEAGCSAPLAPALQQFLAAGAAPIAFTPGTGHRHAAEFFAAALRALRGLGRRGLFISPHAEQIPQPLPPEVLWQAQAPFETLLPQVAAIVHHGGIGTMAEGLRAGVPQLIVPSGFDQFDNGERARRLGVAEVLPAKRVNARRLQRRLQRLLDEPGRRQQCQAAAARLAQGLGRAGLLDRIEALVDHQHRQA</sequence>
<dbReference type="Gene3D" id="3.40.50.2000">
    <property type="entry name" value="Glycogen Phosphorylase B"/>
    <property type="match status" value="2"/>
</dbReference>
<dbReference type="InterPro" id="IPR010610">
    <property type="entry name" value="EryCIII-like_C"/>
</dbReference>
<dbReference type="Pfam" id="PF03033">
    <property type="entry name" value="Glyco_transf_28"/>
    <property type="match status" value="1"/>
</dbReference>
<evidence type="ECO:0000259" key="2">
    <source>
        <dbReference type="Pfam" id="PF06722"/>
    </source>
</evidence>
<dbReference type="InterPro" id="IPR004276">
    <property type="entry name" value="GlycoTrans_28_N"/>
</dbReference>
<feature type="domain" description="Glycosyltransferase family 28 N-terminal" evidence="1">
    <location>
        <begin position="12"/>
        <end position="65"/>
    </location>
</feature>
<dbReference type="SUPFAM" id="SSF53756">
    <property type="entry name" value="UDP-Glycosyltransferase/glycogen phosphorylase"/>
    <property type="match status" value="1"/>
</dbReference>
<dbReference type="Pfam" id="PF06722">
    <property type="entry name" value="EryCIII-like_C"/>
    <property type="match status" value="1"/>
</dbReference>
<reference evidence="3" key="1">
    <citation type="submission" date="2023-01" db="EMBL/GenBank/DDBJ databases">
        <title>Whole genome sequence of Paucibacter sp. S2-9 isolated from pond sediment.</title>
        <authorList>
            <person name="Jung J.Y."/>
        </authorList>
    </citation>
    <scope>NUCLEOTIDE SEQUENCE</scope>
    <source>
        <strain evidence="3">S2-9</strain>
    </source>
</reference>
<dbReference type="PANTHER" id="PTHR48050:SF13">
    <property type="entry name" value="STEROL 3-BETA-GLUCOSYLTRANSFERASE UGT80A2"/>
    <property type="match status" value="1"/>
</dbReference>
<dbReference type="GO" id="GO:0008194">
    <property type="term" value="F:UDP-glycosyltransferase activity"/>
    <property type="evidence" value="ECO:0007669"/>
    <property type="project" value="InterPro"/>
</dbReference>
<dbReference type="AlphaFoldDB" id="A0AA95NJG7"/>